<gene>
    <name evidence="2" type="ORF">P7K49_020475</name>
</gene>
<dbReference type="EMBL" id="JASSZA010000009">
    <property type="protein sequence ID" value="KAK2102808.1"/>
    <property type="molecule type" value="Genomic_DNA"/>
</dbReference>
<evidence type="ECO:0000313" key="2">
    <source>
        <dbReference type="EMBL" id="KAK2102808.1"/>
    </source>
</evidence>
<protein>
    <submittedName>
        <fullName evidence="2">Uncharacterized protein</fullName>
    </submittedName>
</protein>
<evidence type="ECO:0000313" key="3">
    <source>
        <dbReference type="Proteomes" id="UP001266305"/>
    </source>
</evidence>
<keyword evidence="3" id="KW-1185">Reference proteome</keyword>
<accession>A0ABQ9V0D8</accession>
<feature type="region of interest" description="Disordered" evidence="1">
    <location>
        <begin position="1"/>
        <end position="30"/>
    </location>
</feature>
<sequence length="52" mass="5833">MEIPEASCTHRTHIGHTPDQKGVGEISRGCRDSRWGTWPEQVVSCLEQARAK</sequence>
<name>A0ABQ9V0D8_SAGOE</name>
<comment type="caution">
    <text evidence="2">The sequence shown here is derived from an EMBL/GenBank/DDBJ whole genome shotgun (WGS) entry which is preliminary data.</text>
</comment>
<proteinExistence type="predicted"/>
<dbReference type="Proteomes" id="UP001266305">
    <property type="component" value="Unassembled WGS sequence"/>
</dbReference>
<evidence type="ECO:0000256" key="1">
    <source>
        <dbReference type="SAM" id="MobiDB-lite"/>
    </source>
</evidence>
<organism evidence="2 3">
    <name type="scientific">Saguinus oedipus</name>
    <name type="common">Cotton-top tamarin</name>
    <name type="synonym">Oedipomidas oedipus</name>
    <dbReference type="NCBI Taxonomy" id="9490"/>
    <lineage>
        <taxon>Eukaryota</taxon>
        <taxon>Metazoa</taxon>
        <taxon>Chordata</taxon>
        <taxon>Craniata</taxon>
        <taxon>Vertebrata</taxon>
        <taxon>Euteleostomi</taxon>
        <taxon>Mammalia</taxon>
        <taxon>Eutheria</taxon>
        <taxon>Euarchontoglires</taxon>
        <taxon>Primates</taxon>
        <taxon>Haplorrhini</taxon>
        <taxon>Platyrrhini</taxon>
        <taxon>Cebidae</taxon>
        <taxon>Callitrichinae</taxon>
        <taxon>Saguinus</taxon>
    </lineage>
</organism>
<reference evidence="2 3" key="1">
    <citation type="submission" date="2023-05" db="EMBL/GenBank/DDBJ databases">
        <title>B98-5 Cell Line De Novo Hybrid Assembly: An Optical Mapping Approach.</title>
        <authorList>
            <person name="Kananen K."/>
            <person name="Auerbach J.A."/>
            <person name="Kautto E."/>
            <person name="Blachly J.S."/>
        </authorList>
    </citation>
    <scope>NUCLEOTIDE SEQUENCE [LARGE SCALE GENOMIC DNA]</scope>
    <source>
        <strain evidence="2">B95-8</strain>
        <tissue evidence="2">Cell line</tissue>
    </source>
</reference>